<sequence length="395" mass="43007">MTEQTLPYAGLKVIEFTHMVMGPTCGLILADLGADVIKIEPLKGDNTRHLLGSGAGFFSAFNRNKKSLAVDLKSEQGLALVKDLIGSADVVSENFKPGTMKKLGLDYASLSERNPGLVYVSHKGFLPGPYEHRTALDEVVQMMGGLAYMTGRKGDPIRAGTSVNDIMGGMFGAIGVMAALKAREQTGKGQQVQSALFENNIFLVAQHMMQYVVTGKAADPMPSRISAWAIYDVFNVKDGEQIFLAVVSDTQWRIFCDAFGLPELLNNPDLETNNQRVQARSWLLPLLQERMAAYSKKELADLFEANALPFAPIARPEELLQDAHLLETGGLAPMQMPDGRQTNVPLLPICMDGQRLGVRLNPPRLGEHTLSILQSAGLSDAQINTLLENNVIATQ</sequence>
<evidence type="ECO:0000313" key="3">
    <source>
        <dbReference type="Proteomes" id="UP000005267"/>
    </source>
</evidence>
<dbReference type="KEGG" id="aka:TKWG_01515"/>
<dbReference type="SUPFAM" id="SSF89796">
    <property type="entry name" value="CoA-transferase family III (CaiB/BaiF)"/>
    <property type="match status" value="1"/>
</dbReference>
<dbReference type="OrthoDB" id="5294844at2"/>
<protein>
    <submittedName>
        <fullName evidence="2">L-carnitine dehydratase/bile acid-inducible protein F</fullName>
    </submittedName>
</protein>
<accession>I3U7I1</accession>
<dbReference type="Pfam" id="PF02515">
    <property type="entry name" value="CoA_transf_3"/>
    <property type="match status" value="1"/>
</dbReference>
<name>I3U7I1_ADVKW</name>
<evidence type="ECO:0000313" key="2">
    <source>
        <dbReference type="EMBL" id="AFK60969.1"/>
    </source>
</evidence>
<dbReference type="Proteomes" id="UP000005267">
    <property type="component" value="Chromosome"/>
</dbReference>
<gene>
    <name evidence="2" type="ordered locus">TKWG_01515</name>
</gene>
<dbReference type="InterPro" id="IPR003673">
    <property type="entry name" value="CoA-Trfase_fam_III"/>
</dbReference>
<dbReference type="PANTHER" id="PTHR48207:SF3">
    <property type="entry name" value="SUCCINATE--HYDROXYMETHYLGLUTARATE COA-TRANSFERASE"/>
    <property type="match status" value="1"/>
</dbReference>
<dbReference type="EMBL" id="CP003555">
    <property type="protein sequence ID" value="AFK60969.1"/>
    <property type="molecule type" value="Genomic_DNA"/>
</dbReference>
<dbReference type="PANTHER" id="PTHR48207">
    <property type="entry name" value="SUCCINATE--HYDROXYMETHYLGLUTARATE COA-TRANSFERASE"/>
    <property type="match status" value="1"/>
</dbReference>
<dbReference type="AlphaFoldDB" id="I3U7I1"/>
<dbReference type="InterPro" id="IPR050483">
    <property type="entry name" value="CoA-transferase_III_domain"/>
</dbReference>
<keyword evidence="3" id="KW-1185">Reference proteome</keyword>
<dbReference type="HOGENOM" id="CLU_033975_2_1_4"/>
<dbReference type="InterPro" id="IPR044855">
    <property type="entry name" value="CoA-Trfase_III_dom3_sf"/>
</dbReference>
<reference evidence="3" key="2">
    <citation type="journal article" date="2013" name="PLoS ONE">
        <title>Genome implosion elicits host-confinement in Alcaligenaceae: evidence from the comparative genomics of Tetrathiobacter kashmirensis, a pathogen in the making.</title>
        <authorList>
            <person name="Ghosh W."/>
            <person name="Alam M."/>
            <person name="Roy C."/>
            <person name="Pyne P."/>
            <person name="George A."/>
            <person name="Chakraborty R."/>
            <person name="Majumder S."/>
            <person name="Agarwal A."/>
            <person name="Chakraborty S."/>
            <person name="Majumdar S."/>
            <person name="Gupta S.K."/>
        </authorList>
    </citation>
    <scope>NUCLEOTIDE SEQUENCE [LARGE SCALE GENOMIC DNA]</scope>
    <source>
        <strain evidence="3">WT001</strain>
    </source>
</reference>
<organism evidence="2 3">
    <name type="scientific">Advenella kashmirensis (strain DSM 17095 / LMG 22695 / WT001)</name>
    <name type="common">Tetrathiobacter kashmirensis</name>
    <dbReference type="NCBI Taxonomy" id="1036672"/>
    <lineage>
        <taxon>Bacteria</taxon>
        <taxon>Pseudomonadati</taxon>
        <taxon>Pseudomonadota</taxon>
        <taxon>Betaproteobacteria</taxon>
        <taxon>Burkholderiales</taxon>
        <taxon>Alcaligenaceae</taxon>
    </lineage>
</organism>
<reference evidence="2 3" key="1">
    <citation type="journal article" date="2011" name="J. Bacteriol.">
        <title>Whole-genome shotgun sequencing of the sulfur-oxidizing chemoautotroph Tetrathiobacter kashmirensis.</title>
        <authorList>
            <person name="Ghosh W."/>
            <person name="George A."/>
            <person name="Agarwal A."/>
            <person name="Raj P."/>
            <person name="Alam M."/>
            <person name="Pyne P."/>
            <person name="Das Gupta S.K."/>
        </authorList>
    </citation>
    <scope>NUCLEOTIDE SEQUENCE [LARGE SCALE GENOMIC DNA]</scope>
    <source>
        <strain evidence="2 3">WT001</strain>
    </source>
</reference>
<dbReference type="GO" id="GO:0008410">
    <property type="term" value="F:CoA-transferase activity"/>
    <property type="evidence" value="ECO:0007669"/>
    <property type="project" value="TreeGrafter"/>
</dbReference>
<dbReference type="STRING" id="1036672.TKWG_01515"/>
<dbReference type="InterPro" id="IPR023606">
    <property type="entry name" value="CoA-Trfase_III_dom_1_sf"/>
</dbReference>
<evidence type="ECO:0000256" key="1">
    <source>
        <dbReference type="ARBA" id="ARBA00022679"/>
    </source>
</evidence>
<dbReference type="Gene3D" id="3.30.1540.10">
    <property type="entry name" value="formyl-coa transferase, domain 3"/>
    <property type="match status" value="1"/>
</dbReference>
<dbReference type="RefSeq" id="WP_014749060.1">
    <property type="nucleotide sequence ID" value="NC_017964.1"/>
</dbReference>
<keyword evidence="1" id="KW-0808">Transferase</keyword>
<dbReference type="Gene3D" id="3.40.50.10540">
    <property type="entry name" value="Crotonobetainyl-coa:carnitine coa-transferase, domain 1"/>
    <property type="match status" value="1"/>
</dbReference>
<proteinExistence type="predicted"/>